<dbReference type="Pfam" id="PF13193">
    <property type="entry name" value="AMP-binding_C"/>
    <property type="match status" value="1"/>
</dbReference>
<dbReference type="PANTHER" id="PTHR43767:SF12">
    <property type="entry name" value="AMP-DEPENDENT SYNTHETASE AND LIGASE"/>
    <property type="match status" value="1"/>
</dbReference>
<feature type="domain" description="AMP-dependent synthetase/ligase" evidence="1">
    <location>
        <begin position="17"/>
        <end position="342"/>
    </location>
</feature>
<dbReference type="InterPro" id="IPR000873">
    <property type="entry name" value="AMP-dep_synth/lig_dom"/>
</dbReference>
<dbReference type="InterPro" id="IPR050237">
    <property type="entry name" value="ATP-dep_AMP-bd_enzyme"/>
</dbReference>
<evidence type="ECO:0000259" key="1">
    <source>
        <dbReference type="Pfam" id="PF00501"/>
    </source>
</evidence>
<dbReference type="GO" id="GO:0016877">
    <property type="term" value="F:ligase activity, forming carbon-sulfur bonds"/>
    <property type="evidence" value="ECO:0007669"/>
    <property type="project" value="UniProtKB-ARBA"/>
</dbReference>
<keyword evidence="4" id="KW-1185">Reference proteome</keyword>
<dbReference type="Gene3D" id="3.30.300.30">
    <property type="match status" value="1"/>
</dbReference>
<dbReference type="SUPFAM" id="SSF56801">
    <property type="entry name" value="Acetyl-CoA synthetase-like"/>
    <property type="match status" value="1"/>
</dbReference>
<gene>
    <name evidence="3" type="ORF">SAMN05660991_03208</name>
</gene>
<dbReference type="InterPro" id="IPR045851">
    <property type="entry name" value="AMP-bd_C_sf"/>
</dbReference>
<dbReference type="InterPro" id="IPR025110">
    <property type="entry name" value="AMP-bd_C"/>
</dbReference>
<dbReference type="AlphaFoldDB" id="A0A1H8V272"/>
<proteinExistence type="predicted"/>
<dbReference type="PANTHER" id="PTHR43767">
    <property type="entry name" value="LONG-CHAIN-FATTY-ACID--COA LIGASE"/>
    <property type="match status" value="1"/>
</dbReference>
<dbReference type="PROSITE" id="PS00455">
    <property type="entry name" value="AMP_BINDING"/>
    <property type="match status" value="1"/>
</dbReference>
<name>A0A1H8V272_9ACTN</name>
<evidence type="ECO:0000313" key="3">
    <source>
        <dbReference type="EMBL" id="SEP09327.1"/>
    </source>
</evidence>
<dbReference type="OrthoDB" id="7592275at2"/>
<dbReference type="RefSeq" id="WP_091945531.1">
    <property type="nucleotide sequence ID" value="NZ_FOEE01000010.1"/>
</dbReference>
<reference evidence="4" key="1">
    <citation type="submission" date="2016-10" db="EMBL/GenBank/DDBJ databases">
        <authorList>
            <person name="Varghese N."/>
            <person name="Submissions S."/>
        </authorList>
    </citation>
    <scope>NUCLEOTIDE SEQUENCE [LARGE SCALE GENOMIC DNA]</scope>
    <source>
        <strain evidence="4">DSM 45413</strain>
    </source>
</reference>
<evidence type="ECO:0000313" key="4">
    <source>
        <dbReference type="Proteomes" id="UP000198960"/>
    </source>
</evidence>
<dbReference type="Pfam" id="PF00501">
    <property type="entry name" value="AMP-binding"/>
    <property type="match status" value="1"/>
</dbReference>
<protein>
    <submittedName>
        <fullName evidence="3">Long-chain acyl-CoA synthetase</fullName>
    </submittedName>
</protein>
<dbReference type="STRING" id="673521.SAMN05660991_03208"/>
<organism evidence="3 4">
    <name type="scientific">Trujillonella endophytica</name>
    <dbReference type="NCBI Taxonomy" id="673521"/>
    <lineage>
        <taxon>Bacteria</taxon>
        <taxon>Bacillati</taxon>
        <taxon>Actinomycetota</taxon>
        <taxon>Actinomycetes</taxon>
        <taxon>Geodermatophilales</taxon>
        <taxon>Geodermatophilaceae</taxon>
        <taxon>Trujillonella</taxon>
    </lineage>
</organism>
<dbReference type="Gene3D" id="3.40.50.12780">
    <property type="entry name" value="N-terminal domain of ligase-like"/>
    <property type="match status" value="1"/>
</dbReference>
<dbReference type="EMBL" id="FOEE01000010">
    <property type="protein sequence ID" value="SEP09327.1"/>
    <property type="molecule type" value="Genomic_DNA"/>
</dbReference>
<accession>A0A1H8V272</accession>
<sequence>MRRPAGDGSPTVGGVLRAAASRHPDRPALVARGGTLSYADLDRRADAAAGALHALGVRPGDRVAACLPNDLDVVVAFHGSQRIGAVWAGIGEALTAAEQQALVDVCTPRVFLAGPACEVDGPAVVGLRRWRQHVAAAPAPPAVGVDPLAPAGIAFSSGTTGAPKAVVHSQANLLLPAEVLAATRGWDAGLRKGDGLPFTILNMLVLSTLAATYAGGCSIVLDTRDPGAIAAAIAAERITVWNGAPAQLFDLARRPDADLGSLTEAWTGGGTCPEHVRAAFADTHGVPVTATYGLSEAPTVVAIDPVSGDHRSAASGRVLPHLDVAAYDDGGVRLEPGATGELGLLPAPGGPWAGRWRPPLGHWADGVLRPLPAGPLMTGDVGSVDADGWLTMVDRKKLTIVRGGANVYPAEVEAVLLAHPGVAAVAVLGVPDERLGERVAALVVPAAEGVTGAALAAYCAERLARYKIPQVWARTPALPLNGMGKTVRTGLPELLDRAPRL</sequence>
<dbReference type="InterPro" id="IPR020845">
    <property type="entry name" value="AMP-binding_CS"/>
</dbReference>
<dbReference type="Proteomes" id="UP000198960">
    <property type="component" value="Unassembled WGS sequence"/>
</dbReference>
<feature type="domain" description="AMP-binding enzyme C-terminal" evidence="2">
    <location>
        <begin position="411"/>
        <end position="485"/>
    </location>
</feature>
<evidence type="ECO:0000259" key="2">
    <source>
        <dbReference type="Pfam" id="PF13193"/>
    </source>
</evidence>
<dbReference type="InterPro" id="IPR042099">
    <property type="entry name" value="ANL_N_sf"/>
</dbReference>